<evidence type="ECO:0000313" key="1">
    <source>
        <dbReference type="EMBL" id="CEK92161.1"/>
    </source>
</evidence>
<organism evidence="1">
    <name type="scientific">Arion vulgaris</name>
    <dbReference type="NCBI Taxonomy" id="1028688"/>
    <lineage>
        <taxon>Eukaryota</taxon>
        <taxon>Metazoa</taxon>
        <taxon>Spiralia</taxon>
        <taxon>Lophotrochozoa</taxon>
        <taxon>Mollusca</taxon>
        <taxon>Gastropoda</taxon>
        <taxon>Heterobranchia</taxon>
        <taxon>Euthyneura</taxon>
        <taxon>Panpulmonata</taxon>
        <taxon>Eupulmonata</taxon>
        <taxon>Stylommatophora</taxon>
        <taxon>Helicina</taxon>
        <taxon>Arionoidea</taxon>
        <taxon>Arionidae</taxon>
        <taxon>Arion</taxon>
    </lineage>
</organism>
<proteinExistence type="predicted"/>
<name>A0A0B7BIL7_9EUPU</name>
<reference evidence="1" key="1">
    <citation type="submission" date="2014-12" db="EMBL/GenBank/DDBJ databases">
        <title>Insight into the proteome of Arion vulgaris.</title>
        <authorList>
            <person name="Aradska J."/>
            <person name="Bulat T."/>
            <person name="Smidak R."/>
            <person name="Sarate P."/>
            <person name="Gangsoo J."/>
            <person name="Sialana F."/>
            <person name="Bilban M."/>
            <person name="Lubec G."/>
        </authorList>
    </citation>
    <scope>NUCLEOTIDE SEQUENCE</scope>
    <source>
        <tissue evidence="1">Skin</tissue>
    </source>
</reference>
<feature type="non-terminal residue" evidence="1">
    <location>
        <position position="1"/>
    </location>
</feature>
<gene>
    <name evidence="1" type="primary">ORF186847</name>
</gene>
<dbReference type="EMBL" id="HACG01045296">
    <property type="protein sequence ID" value="CEK92161.1"/>
    <property type="molecule type" value="Transcribed_RNA"/>
</dbReference>
<sequence>KTKVQKITIRELLFVDDAALTSHTENRLRYLMDRFSVTPNKFGLTISLNKINVVH</sequence>
<protein>
    <recommendedName>
        <fullName evidence="2">Reverse transcriptase domain-containing protein</fullName>
    </recommendedName>
</protein>
<evidence type="ECO:0008006" key="2">
    <source>
        <dbReference type="Google" id="ProtNLM"/>
    </source>
</evidence>
<accession>A0A0B7BIL7</accession>
<dbReference type="AlphaFoldDB" id="A0A0B7BIL7"/>